<protein>
    <submittedName>
        <fullName evidence="2">Transposase</fullName>
    </submittedName>
</protein>
<dbReference type="Pfam" id="PF13358">
    <property type="entry name" value="DDE_3"/>
    <property type="match status" value="1"/>
</dbReference>
<dbReference type="PANTHER" id="PTHR46564">
    <property type="entry name" value="TRANSPOSASE"/>
    <property type="match status" value="1"/>
</dbReference>
<dbReference type="KEGG" id="ott:OTT_1106"/>
<accession>B3CT67</accession>
<reference evidence="3" key="1">
    <citation type="journal article" date="2008" name="DNA Res.">
        <title>The whole-genome sequencing of the obligate intracellular bacterium Orientia tsutsugamushi revealed massive gene amplification during reductive genome evolution.</title>
        <authorList>
            <person name="Nakayama K."/>
            <person name="Yamashita A."/>
            <person name="Kurokawa K."/>
            <person name="Morimoto T."/>
            <person name="Ogawa M."/>
            <person name="Fukuhara M."/>
            <person name="Urakami H."/>
            <person name="Ohnishi M."/>
            <person name="Uchiyama I."/>
            <person name="Ogura Y."/>
            <person name="Ooka T."/>
            <person name="Oshima K."/>
            <person name="Tamura A."/>
            <person name="Hattori M."/>
            <person name="Hayashi T."/>
        </authorList>
    </citation>
    <scope>NUCLEOTIDE SEQUENCE [LARGE SCALE GENOMIC DNA]</scope>
    <source>
        <strain evidence="3">Ikeda</strain>
    </source>
</reference>
<dbReference type="InterPro" id="IPR038717">
    <property type="entry name" value="Tc1-like_DDE_dom"/>
</dbReference>
<dbReference type="AlphaFoldDB" id="B3CT67"/>
<dbReference type="Gene3D" id="3.30.420.10">
    <property type="entry name" value="Ribonuclease H-like superfamily/Ribonuclease H"/>
    <property type="match status" value="1"/>
</dbReference>
<evidence type="ECO:0000313" key="2">
    <source>
        <dbReference type="EMBL" id="BAG40564.1"/>
    </source>
</evidence>
<dbReference type="HOGENOM" id="CLU_056788_14_1_5"/>
<dbReference type="GO" id="GO:0003676">
    <property type="term" value="F:nucleic acid binding"/>
    <property type="evidence" value="ECO:0007669"/>
    <property type="project" value="InterPro"/>
</dbReference>
<dbReference type="Proteomes" id="UP000001033">
    <property type="component" value="Chromosome"/>
</dbReference>
<dbReference type="PANTHER" id="PTHR46564:SF1">
    <property type="entry name" value="TRANSPOSASE"/>
    <property type="match status" value="1"/>
</dbReference>
<name>B3CT67_ORITI</name>
<evidence type="ECO:0000313" key="3">
    <source>
        <dbReference type="Proteomes" id="UP000001033"/>
    </source>
</evidence>
<organism evidence="2 3">
    <name type="scientific">Orientia tsutsugamushi (strain Ikeda)</name>
    <name type="common">Rickettsia tsutsugamushi</name>
    <dbReference type="NCBI Taxonomy" id="334380"/>
    <lineage>
        <taxon>Bacteria</taxon>
        <taxon>Pseudomonadati</taxon>
        <taxon>Pseudomonadota</taxon>
        <taxon>Alphaproteobacteria</taxon>
        <taxon>Rickettsiales</taxon>
        <taxon>Rickettsiaceae</taxon>
        <taxon>Rickettsieae</taxon>
        <taxon>Orientia</taxon>
    </lineage>
</organism>
<sequence>MEQLLIKELKPAQFVVMDNAAFHKSNKTKELIEPVGCIVIFLPPYSPDLNPIEKFWDNIKLWIRHQIT</sequence>
<evidence type="ECO:0000259" key="1">
    <source>
        <dbReference type="Pfam" id="PF13358"/>
    </source>
</evidence>
<dbReference type="EMBL" id="AP008981">
    <property type="protein sequence ID" value="BAG40564.1"/>
    <property type="molecule type" value="Genomic_DNA"/>
</dbReference>
<proteinExistence type="predicted"/>
<dbReference type="InterPro" id="IPR036397">
    <property type="entry name" value="RNaseH_sf"/>
</dbReference>
<feature type="domain" description="Tc1-like transposase DDE" evidence="1">
    <location>
        <begin position="1"/>
        <end position="65"/>
    </location>
</feature>
<gene>
    <name evidence="2" type="ordered locus">OTT_1106</name>
</gene>